<feature type="compositionally biased region" description="Low complexity" evidence="2">
    <location>
        <begin position="719"/>
        <end position="731"/>
    </location>
</feature>
<feature type="compositionally biased region" description="Low complexity" evidence="2">
    <location>
        <begin position="2278"/>
        <end position="2293"/>
    </location>
</feature>
<dbReference type="PANTHER" id="PTHR23123">
    <property type="entry name" value="PHD/F-BOX CONTAINING PROTEIN"/>
    <property type="match status" value="1"/>
</dbReference>
<feature type="compositionally biased region" description="Acidic residues" evidence="2">
    <location>
        <begin position="859"/>
        <end position="868"/>
    </location>
</feature>
<dbReference type="EMBL" id="GL378323">
    <property type="protein sequence ID" value="EFJ53284.1"/>
    <property type="molecule type" value="Genomic_DNA"/>
</dbReference>
<feature type="compositionally biased region" description="Low complexity" evidence="2">
    <location>
        <begin position="933"/>
        <end position="944"/>
    </location>
</feature>
<dbReference type="KEGG" id="vcn:VOLCADRAFT_115857"/>
<feature type="region of interest" description="Disordered" evidence="2">
    <location>
        <begin position="336"/>
        <end position="406"/>
    </location>
</feature>
<dbReference type="GeneID" id="9625499"/>
<dbReference type="RefSeq" id="XP_002946289.1">
    <property type="nucleotide sequence ID" value="XM_002946243.1"/>
</dbReference>
<dbReference type="Gene3D" id="2.60.120.650">
    <property type="entry name" value="Cupin"/>
    <property type="match status" value="2"/>
</dbReference>
<feature type="compositionally biased region" description="Basic and acidic residues" evidence="2">
    <location>
        <begin position="872"/>
        <end position="881"/>
    </location>
</feature>
<feature type="compositionally biased region" description="Basic and acidic residues" evidence="2">
    <location>
        <begin position="610"/>
        <end position="620"/>
    </location>
</feature>
<keyword evidence="4" id="KW-1185">Reference proteome</keyword>
<evidence type="ECO:0000256" key="1">
    <source>
        <dbReference type="ARBA" id="ARBA00022723"/>
    </source>
</evidence>
<feature type="compositionally biased region" description="Polar residues" evidence="2">
    <location>
        <begin position="1732"/>
        <end position="1743"/>
    </location>
</feature>
<feature type="compositionally biased region" description="Pro residues" evidence="2">
    <location>
        <begin position="1677"/>
        <end position="1689"/>
    </location>
</feature>
<evidence type="ECO:0000256" key="2">
    <source>
        <dbReference type="SAM" id="MobiDB-lite"/>
    </source>
</evidence>
<feature type="region of interest" description="Disordered" evidence="2">
    <location>
        <begin position="1331"/>
        <end position="1380"/>
    </location>
</feature>
<feature type="compositionally biased region" description="Low complexity" evidence="2">
    <location>
        <begin position="1186"/>
        <end position="1203"/>
    </location>
</feature>
<sequence>MKCVHPDGFRHLGGQLLAWPGYATEPVEVIEMAGLTNDWVRTTGLQVPSLVKGCTTYTSFLQPLLTDMRDLSRLSKELGDDREVQTLDVAQQTPGPRWTMRQWCLYWKERQATLPQPGDPHHLAAGPGGASDAPWALRVSCVAMFFQRGSFSCTFRAPLYPPAPLVNKVPPLTCDPVSASYNGPFIRRVNSDVDQFRETSAPRKGIRDSNKRRLLALTCAPLPDQAEAPAAAALRMPLPMAAADLVAHLGLTREVAAAAATGGGGSAAAAAAARHHVAIWPSGAATNFRLLPGGAASWWAVAHGRMMFLLVPPTEQSLALFATWTASGARDHGVPLLDAWSPSSPPRPPPPFSSVQVGLPPPPPPATAPASALPLPPPPPPPAATSPRGAQRNAADFPVVAGGGGGSPAPPGGLARVVRLEASAGEVAVLPVGWPFAVVAAEDSVAVCGQLLTLHAMGAALRCWELEDLLRVKQRARFPLFKHVMWHAVVSYAKALRSAAGLPMLKRQRASTSRDRGGTALGPAGMTASHNVHGGGGSTGGVRRPTAAQPQDSSAMSGGPGTAAAAVGRRRSTGGGGAHGAGAAEPGRGTAGAGADGRPAALAAAGRKRITGEQHADSPRRQSNSGACATAAGAAATAAAGQPGVTSGGGGAGGVQLPLRGVVANRVGAKGASPSSPQYSGGGKRLRPNTGAAVRMFNQLADDDEDVATATSPRERLPGARLRSASGAGAADPVGGVTPAAAGSTRRLALGGGAARGTEERPRRRAAQGRNWEYLLGEQDDDDKGQQQEEGEGEGGGDSGTSHGNSGRQRQVRRLHLRQHDIAEEAGVEPDDGGGGGGGSAPPGIRHGRGRRRRRGAESDDIDYEYDGSDGMSHDSDDMRPTARTPRGARTGRRLSDRGSEGSTPASPGNRRGRGDGGDSGGRHGRGRGVMPGSRAGGAAADASAGGGSRAGRGLRLRITARHATPSLEVGVVNSRPGPGPPSRQAPTRPELGAGGAVPSLGEQQQQHTKASRRVRRVRVYEDTDDDVSLDDALSGGSGGGRGRGTAAAAAAARRRPDGAGGGVAGGGYTQAASPGRAGSCRASADGGPAALEDSLSSGGDDDQHQRRRRGWLRRRRQAHAAGEDDNALEGAVAAGAGGPASEDSDSLGAAAAAAAAAAVGQPLGSQGVRRRLRRALVSDEEDDAPGAVVAGRGAAAPPTASHPAAATASAAAAAGTTAAAGTPVPPIKIKLQLHSRPGVTPGATQPPQRTVLGDHLRRSPSPVPPVLQPPRTNHELEPGIAGAVTVAGAGAGTGASAGGGTALGAGSGVGLGVTGVGPGSGHGLKLRLRLPVGPPGPGGPPAPYPTPTPPNPQLLLHPHSDGFHPVPPCPPSSTPRSTLEGVADAVAGADRGTQRSNGGAQHAGESGSGLRFAAACERGTNIEHAVPAATAAAALTPCTQPVRQPSGEPVCSGRGQLPPSAGDAGPSSPRATVPSTGGAADGDGAAAADPVLGSQDEALPADDIPQLDGAGDMDEEVYDIVGSRAPSSVSPERCGPLYPPAAVRIRNMSGRLHTATPGILLQATVDEGGGALAAILRTLDPTSSSVAIPSTVLAATATAPAAAAAAGYSGEGSLRAMDMSVDVGAPAVSPGISHPPQPQTNWLRQPPAGALTLQHGDQPFLQRLIPPQLQLQQPQQPQPQPQPQPHQPAMPGHLSILQKLPPGATNPFMSSPPPPAAPATQQLHHPMTSDVGGSSASATGQQLEPVPREPQDHQPQLGGVPAAETQQSCQVLAQIQPPEQDHAPCPAAVLAAGAPMPAQQVGAAVEMPPAVSMGSLPGVLMAMGPEVRALPGAQDEHPQKRQQQQQQRVLQPASQLELAAQSQHVQDLCGGQVLASSNPGTSPAAALLQPPLPPLPSQQQQQQQQQEHQQQLLSLLQADSRLHAGLEVPQSLAQSQLQPAVAAGQSAELATATDAETTAAAAAVASLAPSPSPQFASPASPGHGGSVAPGPSAVTPSGPAAPSPPLRGGAASAVPAKRASDGTSRHAQARPAHPRPHVIKSISDAVPDAQKALGLVPLGAHRSAQQAVPPRTGGLTRMMPSRPGQQQRPPTGNGPLSAASAPKQQQQQQQQQGGPHGGPSGGVAAGGRAGAGTSSATAAGTAAATAGATGGAGAAATSPMAKGTGAAVADARATSPRAVSAARPGTGLYGDGGGGATVATAGTMASRLPQPQAEAPQGGHRPPKGSTPPPPALLLPQQQYPGTDAATDAATPMQLAIRTAIAGAAQRYDMPPPSTTPLSSFGAAAAGPSSLPAATSPAFAAPYGSGSTAASAGVGGPPAPKPRPSLSRLLSPWEIRDLPLLVAALRRGLTESPYHDDVPFTIRDPEHVLEQLEEALTVLEHPAYAAAAGAATAAPPVPATADGTPPITGPSRTQEPCEGGSGPGSASHATPAAPAPGAAATEAGGSEGGGGAGPPGSGMMPMGPPPPPAARVPQAAAAAQAVAVPYPAVRFANDAELPPAWRQIRDRIAAQREQSPGPGSTAFGTTFDGDTVEQTAETDPAASAGAGGAAGPGGSRRQPPGRTGGPRPLSKKVAKLKKGLGL</sequence>
<dbReference type="InParanoid" id="D8TIQ7"/>
<gene>
    <name evidence="3" type="ORF">VOLCADRAFT_115857</name>
</gene>
<evidence type="ECO:0000313" key="4">
    <source>
        <dbReference type="Proteomes" id="UP000001058"/>
    </source>
</evidence>
<feature type="region of interest" description="Disordered" evidence="2">
    <location>
        <begin position="506"/>
        <end position="628"/>
    </location>
</feature>
<feature type="region of interest" description="Disordered" evidence="2">
    <location>
        <begin position="2268"/>
        <end position="2293"/>
    </location>
</feature>
<feature type="region of interest" description="Disordered" evidence="2">
    <location>
        <begin position="1440"/>
        <end position="1491"/>
    </location>
</feature>
<dbReference type="eggNOG" id="KOG1633">
    <property type="taxonomic scope" value="Eukaryota"/>
</dbReference>
<organism evidence="4">
    <name type="scientific">Volvox carteri f. nagariensis</name>
    <dbReference type="NCBI Taxonomy" id="3068"/>
    <lineage>
        <taxon>Eukaryota</taxon>
        <taxon>Viridiplantae</taxon>
        <taxon>Chlorophyta</taxon>
        <taxon>core chlorophytes</taxon>
        <taxon>Chlorophyceae</taxon>
        <taxon>CS clade</taxon>
        <taxon>Chlamydomonadales</taxon>
        <taxon>Volvocaceae</taxon>
        <taxon>Volvox</taxon>
    </lineage>
</organism>
<feature type="compositionally biased region" description="Low complexity" evidence="2">
    <location>
        <begin position="2425"/>
        <end position="2445"/>
    </location>
</feature>
<reference evidence="3 4" key="1">
    <citation type="journal article" date="2010" name="Science">
        <title>Genomic analysis of organismal complexity in the multicellular green alga Volvox carteri.</title>
        <authorList>
            <person name="Prochnik S.E."/>
            <person name="Umen J."/>
            <person name="Nedelcu A.M."/>
            <person name="Hallmann A."/>
            <person name="Miller S.M."/>
            <person name="Nishii I."/>
            <person name="Ferris P."/>
            <person name="Kuo A."/>
            <person name="Mitros T."/>
            <person name="Fritz-Laylin L.K."/>
            <person name="Hellsten U."/>
            <person name="Chapman J."/>
            <person name="Simakov O."/>
            <person name="Rensing S.A."/>
            <person name="Terry A."/>
            <person name="Pangilinan J."/>
            <person name="Kapitonov V."/>
            <person name="Jurka J."/>
            <person name="Salamov A."/>
            <person name="Shapiro H."/>
            <person name="Schmutz J."/>
            <person name="Grimwood J."/>
            <person name="Lindquist E."/>
            <person name="Lucas S."/>
            <person name="Grigoriev I.V."/>
            <person name="Schmitt R."/>
            <person name="Kirk D."/>
            <person name="Rokhsar D.S."/>
        </authorList>
    </citation>
    <scope>NUCLEOTIDE SEQUENCE [LARGE SCALE GENOMIC DNA]</scope>
    <source>
        <strain evidence="4">f. Nagariensis / Eve</strain>
    </source>
</reference>
<feature type="compositionally biased region" description="Pro residues" evidence="2">
    <location>
        <begin position="374"/>
        <end position="384"/>
    </location>
</feature>
<feature type="compositionally biased region" description="Low complexity" evidence="2">
    <location>
        <begin position="1970"/>
        <end position="1982"/>
    </location>
</feature>
<feature type="compositionally biased region" description="Basic residues" evidence="2">
    <location>
        <begin position="1106"/>
        <end position="1119"/>
    </location>
</feature>
<feature type="region of interest" description="Disordered" evidence="2">
    <location>
        <begin position="824"/>
        <end position="1146"/>
    </location>
</feature>
<dbReference type="GO" id="GO:0046872">
    <property type="term" value="F:metal ion binding"/>
    <property type="evidence" value="ECO:0007669"/>
    <property type="project" value="UniProtKB-KW"/>
</dbReference>
<feature type="region of interest" description="Disordered" evidence="2">
    <location>
        <begin position="2058"/>
        <end position="2239"/>
    </location>
</feature>
<feature type="region of interest" description="Disordered" evidence="2">
    <location>
        <begin position="1873"/>
        <end position="1912"/>
    </location>
</feature>
<feature type="compositionally biased region" description="Pro residues" evidence="2">
    <location>
        <begin position="1333"/>
        <end position="1353"/>
    </location>
</feature>
<feature type="region of interest" description="Disordered" evidence="2">
    <location>
        <begin position="1671"/>
        <end position="1766"/>
    </location>
</feature>
<feature type="compositionally biased region" description="Gly residues" evidence="2">
    <location>
        <begin position="1059"/>
        <end position="1069"/>
    </location>
</feature>
<dbReference type="OrthoDB" id="5876800at2759"/>
<feature type="compositionally biased region" description="Low complexity" evidence="2">
    <location>
        <begin position="1842"/>
        <end position="1854"/>
    </location>
</feature>
<feature type="compositionally biased region" description="Low complexity" evidence="2">
    <location>
        <begin position="1459"/>
        <end position="1470"/>
    </location>
</feature>
<dbReference type="STRING" id="3068.D8TIQ7"/>
<feature type="compositionally biased region" description="Gly residues" evidence="2">
    <location>
        <begin position="2115"/>
        <end position="2131"/>
    </location>
</feature>
<keyword evidence="1" id="KW-0479">Metal-binding</keyword>
<feature type="compositionally biased region" description="Gly residues" evidence="2">
    <location>
        <begin position="2546"/>
        <end position="2555"/>
    </location>
</feature>
<protein>
    <recommendedName>
        <fullName evidence="5">JmjC domain-containing protein</fullName>
    </recommendedName>
</protein>
<feature type="compositionally biased region" description="Low complexity" evidence="2">
    <location>
        <begin position="2132"/>
        <end position="2148"/>
    </location>
</feature>
<feature type="region of interest" description="Disordered" evidence="2">
    <location>
        <begin position="1237"/>
        <end position="1273"/>
    </location>
</feature>
<dbReference type="InterPro" id="IPR050690">
    <property type="entry name" value="JHDM1_Histone_Demethylase"/>
</dbReference>
<feature type="compositionally biased region" description="Basic residues" evidence="2">
    <location>
        <begin position="846"/>
        <end position="855"/>
    </location>
</feature>
<feature type="compositionally biased region" description="Low complexity" evidence="2">
    <location>
        <begin position="2556"/>
        <end position="2569"/>
    </location>
</feature>
<feature type="region of interest" description="Disordered" evidence="2">
    <location>
        <begin position="704"/>
        <end position="812"/>
    </location>
</feature>
<feature type="compositionally biased region" description="Gly residues" evidence="2">
    <location>
        <begin position="2446"/>
        <end position="2457"/>
    </location>
</feature>
<accession>D8TIQ7</accession>
<feature type="region of interest" description="Disordered" evidence="2">
    <location>
        <begin position="1970"/>
        <end position="2037"/>
    </location>
</feature>
<feature type="region of interest" description="Disordered" evidence="2">
    <location>
        <begin position="668"/>
        <end position="689"/>
    </location>
</feature>
<dbReference type="Proteomes" id="UP000001058">
    <property type="component" value="Unassembled WGS sequence"/>
</dbReference>
<name>D8TIQ7_VOLCA</name>
<feature type="compositionally biased region" description="Basic residues" evidence="2">
    <location>
        <begin position="2570"/>
        <end position="2583"/>
    </location>
</feature>
<feature type="compositionally biased region" description="Pro residues" evidence="2">
    <location>
        <begin position="343"/>
        <end position="352"/>
    </location>
</feature>
<feature type="region of interest" description="Disordered" evidence="2">
    <location>
        <begin position="2503"/>
        <end position="2583"/>
    </location>
</feature>
<feature type="compositionally biased region" description="Low complexity" evidence="2">
    <location>
        <begin position="596"/>
        <end position="605"/>
    </location>
</feature>
<evidence type="ECO:0000313" key="3">
    <source>
        <dbReference type="EMBL" id="EFJ53284.1"/>
    </source>
</evidence>
<feature type="compositionally biased region" description="Low complexity" evidence="2">
    <location>
        <begin position="2098"/>
        <end position="2114"/>
    </location>
</feature>
<evidence type="ECO:0008006" key="5">
    <source>
        <dbReference type="Google" id="ProtNLM"/>
    </source>
</evidence>
<feature type="region of interest" description="Disordered" evidence="2">
    <location>
        <begin position="1178"/>
        <end position="1203"/>
    </location>
</feature>
<feature type="compositionally biased region" description="Polar residues" evidence="2">
    <location>
        <begin position="2513"/>
        <end position="2525"/>
    </location>
</feature>
<feature type="compositionally biased region" description="Low complexity" evidence="2">
    <location>
        <begin position="740"/>
        <end position="749"/>
    </location>
</feature>
<feature type="region of interest" description="Disordered" evidence="2">
    <location>
        <begin position="1833"/>
        <end position="1854"/>
    </location>
</feature>
<proteinExistence type="predicted"/>
<feature type="region of interest" description="Disordered" evidence="2">
    <location>
        <begin position="2391"/>
        <end position="2475"/>
    </location>
</feature>
<feature type="compositionally biased region" description="Gly residues" evidence="2">
    <location>
        <begin position="2188"/>
        <end position="2197"/>
    </location>
</feature>
<feature type="compositionally biased region" description="Acidic residues" evidence="2">
    <location>
        <begin position="778"/>
        <end position="795"/>
    </location>
</feature>
<feature type="region of interest" description="Disordered" evidence="2">
    <location>
        <begin position="2305"/>
        <end position="2326"/>
    </location>
</feature>
<feature type="compositionally biased region" description="Low complexity" evidence="2">
    <location>
        <begin position="2391"/>
        <end position="2407"/>
    </location>
</feature>
<feature type="region of interest" description="Disordered" evidence="2">
    <location>
        <begin position="1628"/>
        <end position="1654"/>
    </location>
</feature>
<feature type="compositionally biased region" description="Low complexity" evidence="2">
    <location>
        <begin position="1898"/>
        <end position="1912"/>
    </location>
</feature>